<evidence type="ECO:0000256" key="1">
    <source>
        <dbReference type="SAM" id="SignalP"/>
    </source>
</evidence>
<accession>A0AAD4RVU2</accession>
<feature type="signal peptide" evidence="1">
    <location>
        <begin position="1"/>
        <end position="29"/>
    </location>
</feature>
<keyword evidence="3" id="KW-1185">Reference proteome</keyword>
<evidence type="ECO:0000313" key="2">
    <source>
        <dbReference type="EMBL" id="KAI3833524.1"/>
    </source>
</evidence>
<dbReference type="AlphaFoldDB" id="A0AAD4RVU2"/>
<dbReference type="Proteomes" id="UP001202328">
    <property type="component" value="Unassembled WGS sequence"/>
</dbReference>
<feature type="chain" id="PRO_5042092249" evidence="1">
    <location>
        <begin position="30"/>
        <end position="168"/>
    </location>
</feature>
<name>A0AAD4RVU2_9MAGN</name>
<keyword evidence="1" id="KW-0732">Signal</keyword>
<protein>
    <submittedName>
        <fullName evidence="2">Uncharacterized protein</fullName>
    </submittedName>
</protein>
<proteinExistence type="predicted"/>
<dbReference type="EMBL" id="JAJJMB010017954">
    <property type="protein sequence ID" value="KAI3833524.1"/>
    <property type="molecule type" value="Genomic_DNA"/>
</dbReference>
<comment type="caution">
    <text evidence="2">The sequence shown here is derived from an EMBL/GenBank/DDBJ whole genome shotgun (WGS) entry which is preliminary data.</text>
</comment>
<evidence type="ECO:0000313" key="3">
    <source>
        <dbReference type="Proteomes" id="UP001202328"/>
    </source>
</evidence>
<reference evidence="2" key="1">
    <citation type="submission" date="2022-04" db="EMBL/GenBank/DDBJ databases">
        <title>A functionally conserved STORR gene fusion in Papaver species that diverged 16.8 million years ago.</title>
        <authorList>
            <person name="Catania T."/>
        </authorList>
    </citation>
    <scope>NUCLEOTIDE SEQUENCE</scope>
    <source>
        <strain evidence="2">S-188037</strain>
    </source>
</reference>
<gene>
    <name evidence="2" type="ORF">MKW98_024523</name>
</gene>
<sequence length="168" mass="17238">MSYKSLPFGFGLFVFGILAFDAYSEMAAAANAYCKPGEIEFTFGITPGCNTPLIGCTDKCTFWCSAKGLPTRTICTGQGGIIAQFACVCCCGTGTPVPVPPSLPPPSPPPPPPPRNPNDLCLPAETSFTSTPTSGTCTPNTCPACTCPGGAAPTEDSCTLNLCQCCCT</sequence>
<organism evidence="2 3">
    <name type="scientific">Papaver atlanticum</name>
    <dbReference type="NCBI Taxonomy" id="357466"/>
    <lineage>
        <taxon>Eukaryota</taxon>
        <taxon>Viridiplantae</taxon>
        <taxon>Streptophyta</taxon>
        <taxon>Embryophyta</taxon>
        <taxon>Tracheophyta</taxon>
        <taxon>Spermatophyta</taxon>
        <taxon>Magnoliopsida</taxon>
        <taxon>Ranunculales</taxon>
        <taxon>Papaveraceae</taxon>
        <taxon>Papaveroideae</taxon>
        <taxon>Papaver</taxon>
    </lineage>
</organism>